<keyword evidence="2" id="KW-1185">Reference proteome</keyword>
<accession>A0ABY7ESQ9</accession>
<protein>
    <submittedName>
        <fullName evidence="1">Uncharacterized protein</fullName>
    </submittedName>
</protein>
<evidence type="ECO:0000313" key="1">
    <source>
        <dbReference type="EMBL" id="WAR11766.1"/>
    </source>
</evidence>
<organism evidence="1 2">
    <name type="scientific">Mya arenaria</name>
    <name type="common">Soft-shell clam</name>
    <dbReference type="NCBI Taxonomy" id="6604"/>
    <lineage>
        <taxon>Eukaryota</taxon>
        <taxon>Metazoa</taxon>
        <taxon>Spiralia</taxon>
        <taxon>Lophotrochozoa</taxon>
        <taxon>Mollusca</taxon>
        <taxon>Bivalvia</taxon>
        <taxon>Autobranchia</taxon>
        <taxon>Heteroconchia</taxon>
        <taxon>Euheterodonta</taxon>
        <taxon>Imparidentia</taxon>
        <taxon>Neoheterodontei</taxon>
        <taxon>Myida</taxon>
        <taxon>Myoidea</taxon>
        <taxon>Myidae</taxon>
        <taxon>Mya</taxon>
    </lineage>
</organism>
<reference evidence="1" key="1">
    <citation type="submission" date="2022-11" db="EMBL/GenBank/DDBJ databases">
        <title>Centuries of genome instability and evolution in soft-shell clam transmissible cancer (bioRxiv).</title>
        <authorList>
            <person name="Hart S.F.M."/>
            <person name="Yonemitsu M.A."/>
            <person name="Giersch R.M."/>
            <person name="Beal B.F."/>
            <person name="Arriagada G."/>
            <person name="Davis B.W."/>
            <person name="Ostrander E.A."/>
            <person name="Goff S.P."/>
            <person name="Metzger M.J."/>
        </authorList>
    </citation>
    <scope>NUCLEOTIDE SEQUENCE</scope>
    <source>
        <strain evidence="1">MELC-2E11</strain>
        <tissue evidence="1">Siphon/mantle</tissue>
    </source>
</reference>
<gene>
    <name evidence="1" type="ORF">MAR_025946</name>
</gene>
<sequence length="99" mass="11056">MSRLPWAGIDSDRIKLALEPEAASIWCQQINTSLKTDLSKTGSQYMVVDLGEAKPVFVTDAKCKLLGKMSLGKGRSKEENEIEIYFLFGETELEAVEKE</sequence>
<evidence type="ECO:0000313" key="2">
    <source>
        <dbReference type="Proteomes" id="UP001164746"/>
    </source>
</evidence>
<dbReference type="Proteomes" id="UP001164746">
    <property type="component" value="Chromosome 8"/>
</dbReference>
<proteinExistence type="predicted"/>
<dbReference type="EMBL" id="CP111019">
    <property type="protein sequence ID" value="WAR11766.1"/>
    <property type="molecule type" value="Genomic_DNA"/>
</dbReference>
<name>A0ABY7ESQ9_MYAAR</name>